<dbReference type="PANTHER" id="PTHR32487">
    <property type="entry name" value="3-OXO-DELTA(4,5)-STEROID 5-BETA-REDUCTASE"/>
    <property type="match status" value="1"/>
</dbReference>
<dbReference type="InterPro" id="IPR055222">
    <property type="entry name" value="PRISE-like_Rossmann-fold"/>
</dbReference>
<evidence type="ECO:0000313" key="3">
    <source>
        <dbReference type="Proteomes" id="UP000070133"/>
    </source>
</evidence>
<dbReference type="InterPro" id="IPR036291">
    <property type="entry name" value="NAD(P)-bd_dom_sf"/>
</dbReference>
<gene>
    <name evidence="2" type="ORF">AC578_7607</name>
</gene>
<dbReference type="EMBL" id="LFZN01000015">
    <property type="protein sequence ID" value="KXT05122.1"/>
    <property type="molecule type" value="Genomic_DNA"/>
</dbReference>
<dbReference type="STRING" id="321146.A0A139HRX7"/>
<feature type="domain" description="PRISE-like Rossmann-fold" evidence="1">
    <location>
        <begin position="6"/>
        <end position="398"/>
    </location>
</feature>
<dbReference type="Gene3D" id="3.40.50.720">
    <property type="entry name" value="NAD(P)-binding Rossmann-like Domain"/>
    <property type="match status" value="1"/>
</dbReference>
<dbReference type="Proteomes" id="UP000070133">
    <property type="component" value="Unassembled WGS sequence"/>
</dbReference>
<name>A0A139HRX7_9PEZI</name>
<dbReference type="PANTHER" id="PTHR32487:SF8">
    <property type="entry name" value="NAD-DEPENDENT EPIMERASE_DEHYDRATASE DOMAIN-CONTAINING PROTEIN"/>
    <property type="match status" value="1"/>
</dbReference>
<keyword evidence="3" id="KW-1185">Reference proteome</keyword>
<evidence type="ECO:0000259" key="1">
    <source>
        <dbReference type="Pfam" id="PF22917"/>
    </source>
</evidence>
<dbReference type="OrthoDB" id="1731983at2759"/>
<organism evidence="2 3">
    <name type="scientific">Pseudocercospora eumusae</name>
    <dbReference type="NCBI Taxonomy" id="321146"/>
    <lineage>
        <taxon>Eukaryota</taxon>
        <taxon>Fungi</taxon>
        <taxon>Dikarya</taxon>
        <taxon>Ascomycota</taxon>
        <taxon>Pezizomycotina</taxon>
        <taxon>Dothideomycetes</taxon>
        <taxon>Dothideomycetidae</taxon>
        <taxon>Mycosphaerellales</taxon>
        <taxon>Mycosphaerellaceae</taxon>
        <taxon>Pseudocercospora</taxon>
    </lineage>
</organism>
<evidence type="ECO:0000313" key="2">
    <source>
        <dbReference type="EMBL" id="KXT05122.1"/>
    </source>
</evidence>
<accession>A0A139HRX7</accession>
<proteinExistence type="predicted"/>
<dbReference type="CDD" id="cd08948">
    <property type="entry name" value="5beta-POR_like_SDR_a"/>
    <property type="match status" value="1"/>
</dbReference>
<comment type="caution">
    <text evidence="2">The sequence shown here is derived from an EMBL/GenBank/DDBJ whole genome shotgun (WGS) entry which is preliminary data.</text>
</comment>
<sequence length="407" mass="46378">MGGKRAIVFGASGVTGWSFINEILHDYPQAGIWEGVVAMTNRPLKQEDSLWPADPRLQIVSGVNLLDSQDTIEAKLKDNVQHVGEITHVFYLAYKANPDLQQEYEDAVNMFKRAITAMDRLSPALEFCVLQTGAKMYGCHLLENHPTDYIHVPLREDMPRLKAPYGDMLFYHPQLDWIADYARQRTCRWSWIDTRPDIIIGFVPNQNAYSLAQSLGIFLSLYAHVEGRGAQVPFPGTTNSWNAKSIDSSSDMIARQTLHLSLTLPSSAKGESFNVADSKDYSTWSVKWPQLCAYFGLEGIAPPADTPSQLEVRQYINDHLDEWRVLEQRYSLKSGVADSDLTFKGFEYFLLTQFSFDRQYDMSKMYSSPKENPFTEQRDTKEAWYGVFDRMRAGHLIPKDARKDSKA</sequence>
<reference evidence="2 3" key="1">
    <citation type="submission" date="2015-07" db="EMBL/GenBank/DDBJ databases">
        <title>Comparative genomics of the Sigatoka disease complex on banana suggests a link between parallel evolutionary changes in Pseudocercospora fijiensis and Pseudocercospora eumusae and increased virulence on the banana host.</title>
        <authorList>
            <person name="Chang T.-C."/>
            <person name="Salvucci A."/>
            <person name="Crous P.W."/>
            <person name="Stergiopoulos I."/>
        </authorList>
    </citation>
    <scope>NUCLEOTIDE SEQUENCE [LARGE SCALE GENOMIC DNA]</scope>
    <source>
        <strain evidence="2 3">CBS 114824</strain>
    </source>
</reference>
<protein>
    <recommendedName>
        <fullName evidence="1">PRISE-like Rossmann-fold domain-containing protein</fullName>
    </recommendedName>
</protein>
<dbReference type="Pfam" id="PF22917">
    <property type="entry name" value="PRISE"/>
    <property type="match status" value="1"/>
</dbReference>
<dbReference type="AlphaFoldDB" id="A0A139HRX7"/>
<dbReference type="SUPFAM" id="SSF51735">
    <property type="entry name" value="NAD(P)-binding Rossmann-fold domains"/>
    <property type="match status" value="1"/>
</dbReference>